<feature type="chain" id="PRO_5046151066" description="Transglutaminase-like domain-containing protein" evidence="1">
    <location>
        <begin position="20"/>
        <end position="398"/>
    </location>
</feature>
<dbReference type="PANTHER" id="PTHR46333:SF2">
    <property type="entry name" value="CYTOKINESIS PROTEIN 3"/>
    <property type="match status" value="1"/>
</dbReference>
<comment type="caution">
    <text evidence="3">The sequence shown here is derived from an EMBL/GenBank/DDBJ whole genome shotgun (WGS) entry which is preliminary data.</text>
</comment>
<reference evidence="3 4" key="1">
    <citation type="submission" date="2021-04" db="EMBL/GenBank/DDBJ databases">
        <title>Chitinophaga sp. nov., isolated from the rhizosphere soil.</title>
        <authorList>
            <person name="He S."/>
        </authorList>
    </citation>
    <scope>NUCLEOTIDE SEQUENCE [LARGE SCALE GENOMIC DNA]</scope>
    <source>
        <strain evidence="3 4">2R12</strain>
    </source>
</reference>
<keyword evidence="1" id="KW-0732">Signal</keyword>
<name>A0ABS5IUW6_9BACT</name>
<dbReference type="InterPro" id="IPR052557">
    <property type="entry name" value="CAP/Cytokinesis_protein"/>
</dbReference>
<feature type="signal peptide" evidence="1">
    <location>
        <begin position="1"/>
        <end position="19"/>
    </location>
</feature>
<dbReference type="Proteomes" id="UP000676386">
    <property type="component" value="Unassembled WGS sequence"/>
</dbReference>
<protein>
    <recommendedName>
        <fullName evidence="2">Transglutaminase-like domain-containing protein</fullName>
    </recommendedName>
</protein>
<proteinExistence type="predicted"/>
<sequence>MKSVISVLLGLLLFIQVDAQPGKSVKPTTTAAIVQIPEAATGSPESIAKWLKAHTSNAMALQQALFNWIANNISYDVDNINRPNSYRDSTAAMLNTLRTRKGLCTDYAVLYARICREAGLNAVVVTGYGLQNDMMIPTGSHDWVVVKNGSQWTITDPTWGAGVTDNGRFTRKINWTWFQALPQLAVKTHMPYDPMWQMLAFPLRHDELNSQGFAAAARRPVFAFSDTLNAWSRMPRLERLKLAAARIRRFGGGANPFIMTELDWMDQTIQVLASNQEIEARNRRVDRFNEINRDYTAVVKLYNEYVSFKNSRFMPEVKDEALKKMIEGIAGRLKAAEQSLAGMELRDDTIRHNMDELLQAITEMKGKVESEQAFVNKYIKTEKGKRTELFYVQVAEKL</sequence>
<evidence type="ECO:0000256" key="1">
    <source>
        <dbReference type="SAM" id="SignalP"/>
    </source>
</evidence>
<dbReference type="EMBL" id="JAGTXB010000002">
    <property type="protein sequence ID" value="MBS0026668.1"/>
    <property type="molecule type" value="Genomic_DNA"/>
</dbReference>
<feature type="domain" description="Transglutaminase-like" evidence="2">
    <location>
        <begin position="96"/>
        <end position="159"/>
    </location>
</feature>
<dbReference type="SUPFAM" id="SSF54001">
    <property type="entry name" value="Cysteine proteinases"/>
    <property type="match status" value="1"/>
</dbReference>
<keyword evidence="4" id="KW-1185">Reference proteome</keyword>
<dbReference type="PANTHER" id="PTHR46333">
    <property type="entry name" value="CYTOKINESIS PROTEIN 3"/>
    <property type="match status" value="1"/>
</dbReference>
<dbReference type="SMART" id="SM00460">
    <property type="entry name" value="TGc"/>
    <property type="match status" value="1"/>
</dbReference>
<dbReference type="Pfam" id="PF01841">
    <property type="entry name" value="Transglut_core"/>
    <property type="match status" value="1"/>
</dbReference>
<organism evidence="3 4">
    <name type="scientific">Chitinophaga hostae</name>
    <dbReference type="NCBI Taxonomy" id="2831022"/>
    <lineage>
        <taxon>Bacteria</taxon>
        <taxon>Pseudomonadati</taxon>
        <taxon>Bacteroidota</taxon>
        <taxon>Chitinophagia</taxon>
        <taxon>Chitinophagales</taxon>
        <taxon>Chitinophagaceae</taxon>
        <taxon>Chitinophaga</taxon>
    </lineage>
</organism>
<dbReference type="Gene3D" id="3.10.620.30">
    <property type="match status" value="1"/>
</dbReference>
<dbReference type="InterPro" id="IPR002931">
    <property type="entry name" value="Transglutaminase-like"/>
</dbReference>
<gene>
    <name evidence="3" type="ORF">KE626_05060</name>
</gene>
<accession>A0ABS5IUW6</accession>
<dbReference type="InterPro" id="IPR038765">
    <property type="entry name" value="Papain-like_cys_pep_sf"/>
</dbReference>
<evidence type="ECO:0000313" key="4">
    <source>
        <dbReference type="Proteomes" id="UP000676386"/>
    </source>
</evidence>
<evidence type="ECO:0000313" key="3">
    <source>
        <dbReference type="EMBL" id="MBS0026668.1"/>
    </source>
</evidence>
<evidence type="ECO:0000259" key="2">
    <source>
        <dbReference type="SMART" id="SM00460"/>
    </source>
</evidence>
<dbReference type="RefSeq" id="WP_211971779.1">
    <property type="nucleotide sequence ID" value="NZ_JAGTXB010000002.1"/>
</dbReference>